<dbReference type="NCBIfam" id="NF033484">
    <property type="entry name" value="Stp1_PP2C_phos"/>
    <property type="match status" value="1"/>
</dbReference>
<reference evidence="2" key="1">
    <citation type="submission" date="2016-10" db="EMBL/GenBank/DDBJ databases">
        <title>Sequence of Gallionella enrichment culture.</title>
        <authorList>
            <person name="Poehlein A."/>
            <person name="Muehling M."/>
            <person name="Daniel R."/>
        </authorList>
    </citation>
    <scope>NUCLEOTIDE SEQUENCE</scope>
</reference>
<dbReference type="PANTHER" id="PTHR47992">
    <property type="entry name" value="PROTEIN PHOSPHATASE"/>
    <property type="match status" value="1"/>
</dbReference>
<dbReference type="SUPFAM" id="SSF81606">
    <property type="entry name" value="PP2C-like"/>
    <property type="match status" value="1"/>
</dbReference>
<dbReference type="PROSITE" id="PS51746">
    <property type="entry name" value="PPM_2"/>
    <property type="match status" value="1"/>
</dbReference>
<dbReference type="AlphaFoldDB" id="A0A1J5RBC9"/>
<dbReference type="EMBL" id="MLJW01000208">
    <property type="protein sequence ID" value="OIQ93384.1"/>
    <property type="molecule type" value="Genomic_DNA"/>
</dbReference>
<dbReference type="InterPro" id="IPR015655">
    <property type="entry name" value="PP2C"/>
</dbReference>
<evidence type="ECO:0000259" key="1">
    <source>
        <dbReference type="PROSITE" id="PS51746"/>
    </source>
</evidence>
<dbReference type="SMART" id="SM00332">
    <property type="entry name" value="PP2Cc"/>
    <property type="match status" value="1"/>
</dbReference>
<name>A0A1J5RBC9_9ZZZZ</name>
<dbReference type="EC" id="3.1.3.16" evidence="2"/>
<proteinExistence type="predicted"/>
<evidence type="ECO:0000313" key="2">
    <source>
        <dbReference type="EMBL" id="OIQ93384.1"/>
    </source>
</evidence>
<sequence>MNAVKSSPPLEMASATDMGRVREHNEDAVACDAWAGVAVLADGMGGYAAGEVASGLAAAQIAADLARVKAEYPALDPRDLAQTMRDAVVRANHQIYRIAQRDTRYAGMGTTLVVAALTGNVVVLGHAGDSRAYLLRQRRLVQLTRDHSLLQERIDMGLVREGDPAAQAVRNLVTRALGVDPMMEPEIASHPLLPGDVLLLCSDGLSDMLDNPRIEALLNEYRGAAEAAARRLVQEANVAGGRDNISVILIQFNHADPRAETKG</sequence>
<dbReference type="SMART" id="SM00331">
    <property type="entry name" value="PP2C_SIG"/>
    <property type="match status" value="1"/>
</dbReference>
<dbReference type="CDD" id="cd00143">
    <property type="entry name" value="PP2Cc"/>
    <property type="match status" value="1"/>
</dbReference>
<feature type="domain" description="PPM-type phosphatase" evidence="1">
    <location>
        <begin position="11"/>
        <end position="252"/>
    </location>
</feature>
<organism evidence="2">
    <name type="scientific">mine drainage metagenome</name>
    <dbReference type="NCBI Taxonomy" id="410659"/>
    <lineage>
        <taxon>unclassified sequences</taxon>
        <taxon>metagenomes</taxon>
        <taxon>ecological metagenomes</taxon>
    </lineage>
</organism>
<keyword evidence="2" id="KW-0378">Hydrolase</keyword>
<dbReference type="Gene3D" id="3.60.40.10">
    <property type="entry name" value="PPM-type phosphatase domain"/>
    <property type="match status" value="1"/>
</dbReference>
<dbReference type="InterPro" id="IPR001932">
    <property type="entry name" value="PPM-type_phosphatase-like_dom"/>
</dbReference>
<protein>
    <submittedName>
        <fullName evidence="2">Serine/threonine phosphatase stp</fullName>
        <ecNumber evidence="2">3.1.3.16</ecNumber>
    </submittedName>
</protein>
<gene>
    <name evidence="2" type="primary">stp_13</name>
    <name evidence="2" type="ORF">GALL_246240</name>
</gene>
<accession>A0A1J5RBC9</accession>
<comment type="caution">
    <text evidence="2">The sequence shown here is derived from an EMBL/GenBank/DDBJ whole genome shotgun (WGS) entry which is preliminary data.</text>
</comment>
<dbReference type="InterPro" id="IPR036457">
    <property type="entry name" value="PPM-type-like_dom_sf"/>
</dbReference>
<dbReference type="Pfam" id="PF13672">
    <property type="entry name" value="PP2C_2"/>
    <property type="match status" value="1"/>
</dbReference>
<dbReference type="GO" id="GO:0004722">
    <property type="term" value="F:protein serine/threonine phosphatase activity"/>
    <property type="evidence" value="ECO:0007669"/>
    <property type="project" value="UniProtKB-EC"/>
</dbReference>